<dbReference type="EnsemblPlants" id="MELO3C028833.2.1">
    <property type="protein sequence ID" value="MELO3C028833.2.1"/>
    <property type="gene ID" value="MELO3C028833.2"/>
</dbReference>
<accession>A0A9I9E506</accession>
<dbReference type="AlphaFoldDB" id="A0A9I9E506"/>
<organism evidence="1">
    <name type="scientific">Cucumis melo</name>
    <name type="common">Muskmelon</name>
    <dbReference type="NCBI Taxonomy" id="3656"/>
    <lineage>
        <taxon>Eukaryota</taxon>
        <taxon>Viridiplantae</taxon>
        <taxon>Streptophyta</taxon>
        <taxon>Embryophyta</taxon>
        <taxon>Tracheophyta</taxon>
        <taxon>Spermatophyta</taxon>
        <taxon>Magnoliopsida</taxon>
        <taxon>eudicotyledons</taxon>
        <taxon>Gunneridae</taxon>
        <taxon>Pentapetalae</taxon>
        <taxon>rosids</taxon>
        <taxon>fabids</taxon>
        <taxon>Cucurbitales</taxon>
        <taxon>Cucurbitaceae</taxon>
        <taxon>Benincaseae</taxon>
        <taxon>Cucumis</taxon>
    </lineage>
</organism>
<name>A0A9I9E506_CUCME</name>
<reference evidence="1" key="1">
    <citation type="submission" date="2023-03" db="UniProtKB">
        <authorList>
            <consortium name="EnsemblPlants"/>
        </authorList>
    </citation>
    <scope>IDENTIFICATION</scope>
</reference>
<evidence type="ECO:0000313" key="1">
    <source>
        <dbReference type="EnsemblPlants" id="MELO3C028833.2.1"/>
    </source>
</evidence>
<proteinExistence type="predicted"/>
<protein>
    <submittedName>
        <fullName evidence="1">Uncharacterized protein</fullName>
    </submittedName>
</protein>
<sequence length="197" mass="20718">MIIVVPQGPPPLPPLRSPATVNNCPCLCSRSSFRRAAVASSQQPSPESSPHLHKQPVTSIVPSAAVSPSALCCKSSIAGSPSRSSLGVVSKCSSQVDVSPSCATQAALLCPELHGLTVGELDLGNRRFDPRTGATLRFLVLTESSPGFSGILELKDCGSSSKDLKLERKGFFNLKGGKVDDDDEEEILFEESAIVID</sequence>
<dbReference type="Gramene" id="MELO3C028833.2.1">
    <property type="protein sequence ID" value="MELO3C028833.2.1"/>
    <property type="gene ID" value="MELO3C028833.2"/>
</dbReference>